<dbReference type="Pfam" id="PF02493">
    <property type="entry name" value="MORN"/>
    <property type="match status" value="6"/>
</dbReference>
<dbReference type="RefSeq" id="XP_004030156.1">
    <property type="nucleotide sequence ID" value="XM_004030108.1"/>
</dbReference>
<dbReference type="eggNOG" id="KOG0231">
    <property type="taxonomic scope" value="Eukaryota"/>
</dbReference>
<dbReference type="AlphaFoldDB" id="G0R0W0"/>
<dbReference type="PANTHER" id="PTHR43215:SF14">
    <property type="entry name" value="RADIAL SPOKE HEAD 1 HOMOLOG"/>
    <property type="match status" value="1"/>
</dbReference>
<dbReference type="SUPFAM" id="SSF82185">
    <property type="entry name" value="Histone H3 K4-specific methyltransferase SET7/9 N-terminal domain"/>
    <property type="match status" value="2"/>
</dbReference>
<dbReference type="InterPro" id="IPR003409">
    <property type="entry name" value="MORN"/>
</dbReference>
<keyword evidence="2" id="KW-0808">Transferase</keyword>
<dbReference type="STRING" id="857967.G0R0W0"/>
<evidence type="ECO:0000256" key="1">
    <source>
        <dbReference type="ARBA" id="ARBA00022737"/>
    </source>
</evidence>
<evidence type="ECO:0000313" key="3">
    <source>
        <dbReference type="Proteomes" id="UP000008983"/>
    </source>
</evidence>
<keyword evidence="2" id="KW-0489">Methyltransferase</keyword>
<dbReference type="Gene3D" id="2.20.110.10">
    <property type="entry name" value="Histone H3 K4-specific methyltransferase SET7/9 N-terminal domain"/>
    <property type="match status" value="1"/>
</dbReference>
<keyword evidence="3" id="KW-1185">Reference proteome</keyword>
<accession>G0R0W0</accession>
<name>G0R0W0_ICHMU</name>
<dbReference type="GeneID" id="14905009"/>
<dbReference type="EMBL" id="GL984204">
    <property type="protein sequence ID" value="EGR28920.1"/>
    <property type="molecule type" value="Genomic_DNA"/>
</dbReference>
<dbReference type="InParanoid" id="G0R0W0"/>
<evidence type="ECO:0000313" key="2">
    <source>
        <dbReference type="EMBL" id="EGR28920.1"/>
    </source>
</evidence>
<gene>
    <name evidence="2" type="ORF">IMG5_167150</name>
</gene>
<dbReference type="GO" id="GO:0008168">
    <property type="term" value="F:methyltransferase activity"/>
    <property type="evidence" value="ECO:0007669"/>
    <property type="project" value="UniProtKB-KW"/>
</dbReference>
<dbReference type="OMA" id="IYEGAWF"/>
<dbReference type="SMART" id="SM00698">
    <property type="entry name" value="MORN"/>
    <property type="match status" value="5"/>
</dbReference>
<dbReference type="EC" id="2.1.1.43" evidence="2"/>
<sequence length="227" mass="26220">MSEEENQYKFTPEGQPICQSSRNYYGRGFAQYPNEDTYEGEYEDGYRIGKGIYIYKRPEEAPADRYEGDFYLNKKHGIGLMTYTAKNETYYGQWENGKKHGEGIYTYANKDVYSGWWAFGKKNGKGTYVYAATNQRIEGTWIENKCVEGRWILPNGNYFEGKFENNKPTGSGKWYFKNGNTITGNYKQNTVEAESPDGEPIQKILLEWASDTALGISSNLINEHERF</sequence>
<reference evidence="2 3" key="1">
    <citation type="submission" date="2011-07" db="EMBL/GenBank/DDBJ databases">
        <authorList>
            <person name="Coyne R."/>
            <person name="Brami D."/>
            <person name="Johnson J."/>
            <person name="Hostetler J."/>
            <person name="Hannick L."/>
            <person name="Clark T."/>
            <person name="Cassidy-Hanley D."/>
            <person name="Inman J."/>
        </authorList>
    </citation>
    <scope>NUCLEOTIDE SEQUENCE [LARGE SCALE GENOMIC DNA]</scope>
    <source>
        <strain evidence="2 3">G5</strain>
    </source>
</reference>
<dbReference type="PANTHER" id="PTHR43215">
    <property type="entry name" value="RADIAL SPOKE HEAD 1 HOMOLOG"/>
    <property type="match status" value="1"/>
</dbReference>
<dbReference type="OrthoDB" id="270720at2759"/>
<protein>
    <submittedName>
        <fullName evidence="2">Radial spoke head protein, putative</fullName>
        <ecNumber evidence="2">2.1.1.43</ecNumber>
    </submittedName>
</protein>
<keyword evidence="1" id="KW-0677">Repeat</keyword>
<dbReference type="GO" id="GO:0032259">
    <property type="term" value="P:methylation"/>
    <property type="evidence" value="ECO:0007669"/>
    <property type="project" value="UniProtKB-KW"/>
</dbReference>
<organism evidence="2 3">
    <name type="scientific">Ichthyophthirius multifiliis</name>
    <name type="common">White spot disease agent</name>
    <name type="synonym">Ich</name>
    <dbReference type="NCBI Taxonomy" id="5932"/>
    <lineage>
        <taxon>Eukaryota</taxon>
        <taxon>Sar</taxon>
        <taxon>Alveolata</taxon>
        <taxon>Ciliophora</taxon>
        <taxon>Intramacronucleata</taxon>
        <taxon>Oligohymenophorea</taxon>
        <taxon>Hymenostomatida</taxon>
        <taxon>Ophryoglenina</taxon>
        <taxon>Ichthyophthirius</taxon>
    </lineage>
</organism>
<proteinExistence type="predicted"/>
<dbReference type="Proteomes" id="UP000008983">
    <property type="component" value="Unassembled WGS sequence"/>
</dbReference>